<comment type="caution">
    <text evidence="6">The sequence shown here is derived from an EMBL/GenBank/DDBJ whole genome shotgun (WGS) entry which is preliminary data.</text>
</comment>
<dbReference type="Gene3D" id="3.10.260.20">
    <property type="entry name" value="Ski"/>
    <property type="match status" value="1"/>
</dbReference>
<organism evidence="6 7">
    <name type="scientific">Turnix velox</name>
    <name type="common">Little buttonquail</name>
    <dbReference type="NCBI Taxonomy" id="2529409"/>
    <lineage>
        <taxon>Eukaryota</taxon>
        <taxon>Metazoa</taxon>
        <taxon>Chordata</taxon>
        <taxon>Craniata</taxon>
        <taxon>Vertebrata</taxon>
        <taxon>Euteleostomi</taxon>
        <taxon>Archelosauria</taxon>
        <taxon>Archosauria</taxon>
        <taxon>Dinosauria</taxon>
        <taxon>Saurischia</taxon>
        <taxon>Theropoda</taxon>
        <taxon>Coelurosauria</taxon>
        <taxon>Aves</taxon>
        <taxon>Neognathae</taxon>
        <taxon>Neoaves</taxon>
        <taxon>Charadriiformes</taxon>
        <taxon>Turnicidae</taxon>
        <taxon>Turnix</taxon>
    </lineage>
</organism>
<dbReference type="GO" id="GO:0005667">
    <property type="term" value="C:transcription regulator complex"/>
    <property type="evidence" value="ECO:0007669"/>
    <property type="project" value="TreeGrafter"/>
</dbReference>
<evidence type="ECO:0000313" key="6">
    <source>
        <dbReference type="EMBL" id="NXU50112.1"/>
    </source>
</evidence>
<dbReference type="CDD" id="cd21083">
    <property type="entry name" value="DHD_Ski"/>
    <property type="match status" value="1"/>
</dbReference>
<dbReference type="InterPro" id="IPR047315">
    <property type="entry name" value="DHD_Ski"/>
</dbReference>
<name>A0A7L3L8J4_9CHAR</name>
<feature type="region of interest" description="Disordered" evidence="4">
    <location>
        <begin position="415"/>
        <end position="538"/>
    </location>
</feature>
<dbReference type="Gene3D" id="3.10.390.10">
    <property type="entry name" value="SAND domain-like"/>
    <property type="match status" value="1"/>
</dbReference>
<protein>
    <recommendedName>
        <fullName evidence="2">Ski oncogene</fullName>
    </recommendedName>
    <alternativeName>
        <fullName evidence="3">Proto-oncogene c-Ski</fullName>
    </alternativeName>
</protein>
<feature type="domain" description="c-SKI SMAD4-binding" evidence="5">
    <location>
        <begin position="198"/>
        <end position="293"/>
    </location>
</feature>
<feature type="compositionally biased region" description="Basic and acidic residues" evidence="4">
    <location>
        <begin position="527"/>
        <end position="538"/>
    </location>
</feature>
<dbReference type="InterPro" id="IPR003380">
    <property type="entry name" value="SKI/SNO/DAC"/>
</dbReference>
<dbReference type="PANTHER" id="PTHR10005:SF15">
    <property type="entry name" value="SKI ONCOGENE"/>
    <property type="match status" value="1"/>
</dbReference>
<feature type="region of interest" description="Disordered" evidence="4">
    <location>
        <begin position="692"/>
        <end position="714"/>
    </location>
</feature>
<dbReference type="GO" id="GO:0030512">
    <property type="term" value="P:negative regulation of transforming growth factor beta receptor signaling pathway"/>
    <property type="evidence" value="ECO:0007669"/>
    <property type="project" value="TreeGrafter"/>
</dbReference>
<feature type="compositionally biased region" description="Polar residues" evidence="4">
    <location>
        <begin position="420"/>
        <end position="431"/>
    </location>
</feature>
<dbReference type="InterPro" id="IPR037000">
    <property type="entry name" value="Ski_DNA-bd_sf"/>
</dbReference>
<keyword evidence="7" id="KW-1185">Reference proteome</keyword>
<dbReference type="Pfam" id="PF02437">
    <property type="entry name" value="Ski_Sno_DHD"/>
    <property type="match status" value="1"/>
</dbReference>
<dbReference type="GO" id="GO:0000981">
    <property type="term" value="F:DNA-binding transcription factor activity, RNA polymerase II-specific"/>
    <property type="evidence" value="ECO:0007669"/>
    <property type="project" value="TreeGrafter"/>
</dbReference>
<feature type="region of interest" description="Disordered" evidence="4">
    <location>
        <begin position="296"/>
        <end position="348"/>
    </location>
</feature>
<dbReference type="AlphaFoldDB" id="A0A7L3L8J4"/>
<evidence type="ECO:0000313" key="7">
    <source>
        <dbReference type="Proteomes" id="UP000582182"/>
    </source>
</evidence>
<dbReference type="InterPro" id="IPR023216">
    <property type="entry name" value="Tscrpt_reg_SKI_SnoN"/>
</dbReference>
<dbReference type="InterPro" id="IPR010919">
    <property type="entry name" value="SAND-like_dom_sf"/>
</dbReference>
<feature type="compositionally biased region" description="Low complexity" evidence="4">
    <location>
        <begin position="444"/>
        <end position="457"/>
    </location>
</feature>
<feature type="compositionally biased region" description="Low complexity" evidence="4">
    <location>
        <begin position="334"/>
        <end position="347"/>
    </location>
</feature>
<accession>A0A7L3L8J4</accession>
<feature type="compositionally biased region" description="Acidic residues" evidence="4">
    <location>
        <begin position="458"/>
        <end position="469"/>
    </location>
</feature>
<dbReference type="FunFam" id="3.10.260.20:FF:000002">
    <property type="entry name" value="SKI-like oncogene a"/>
    <property type="match status" value="1"/>
</dbReference>
<dbReference type="PANTHER" id="PTHR10005">
    <property type="entry name" value="SKI ONCOGENE-RELATED"/>
    <property type="match status" value="1"/>
</dbReference>
<dbReference type="GO" id="GO:0005634">
    <property type="term" value="C:nucleus"/>
    <property type="evidence" value="ECO:0007669"/>
    <property type="project" value="TreeGrafter"/>
</dbReference>
<feature type="non-terminal residue" evidence="6">
    <location>
        <position position="1"/>
    </location>
</feature>
<dbReference type="GO" id="GO:0000122">
    <property type="term" value="P:negative regulation of transcription by RNA polymerase II"/>
    <property type="evidence" value="ECO:0007669"/>
    <property type="project" value="TreeGrafter"/>
</dbReference>
<dbReference type="Proteomes" id="UP000582182">
    <property type="component" value="Unassembled WGS sequence"/>
</dbReference>
<dbReference type="SMART" id="SM01046">
    <property type="entry name" value="c-SKI_SMAD_bind"/>
    <property type="match status" value="1"/>
</dbReference>
<evidence type="ECO:0000256" key="2">
    <source>
        <dbReference type="ARBA" id="ARBA00022369"/>
    </source>
</evidence>
<dbReference type="FunFam" id="3.10.390.10:FF:000002">
    <property type="entry name" value="Putative ski oncogene"/>
    <property type="match status" value="1"/>
</dbReference>
<evidence type="ECO:0000256" key="4">
    <source>
        <dbReference type="SAM" id="MobiDB-lite"/>
    </source>
</evidence>
<dbReference type="SUPFAM" id="SSF46955">
    <property type="entry name" value="Putative DNA-binding domain"/>
    <property type="match status" value="1"/>
</dbReference>
<feature type="non-terminal residue" evidence="6">
    <location>
        <position position="714"/>
    </location>
</feature>
<gene>
    <name evidence="6" type="primary">Ski</name>
    <name evidence="6" type="ORF">TURVEL_R12439</name>
</gene>
<feature type="compositionally biased region" description="Low complexity" evidence="4">
    <location>
        <begin position="477"/>
        <end position="493"/>
    </location>
</feature>
<dbReference type="GO" id="GO:0000978">
    <property type="term" value="F:RNA polymerase II cis-regulatory region sequence-specific DNA binding"/>
    <property type="evidence" value="ECO:0007669"/>
    <property type="project" value="TreeGrafter"/>
</dbReference>
<dbReference type="InterPro" id="IPR014890">
    <property type="entry name" value="c-SKI_SMAD4-bd_dom"/>
</dbReference>
<comment type="similarity">
    <text evidence="1">Belongs to the SKI family.</text>
</comment>
<dbReference type="InterPro" id="IPR009061">
    <property type="entry name" value="DNA-bd_dom_put_sf"/>
</dbReference>
<dbReference type="OrthoDB" id="3938623at2759"/>
<dbReference type="Pfam" id="PF08782">
    <property type="entry name" value="c-SKI_SMAD_bind"/>
    <property type="match status" value="1"/>
</dbReference>
<dbReference type="EMBL" id="VZTY01008563">
    <property type="protein sequence ID" value="NXU50112.1"/>
    <property type="molecule type" value="Genomic_DNA"/>
</dbReference>
<dbReference type="GO" id="GO:0046332">
    <property type="term" value="F:SMAD binding"/>
    <property type="evidence" value="ECO:0007669"/>
    <property type="project" value="InterPro"/>
</dbReference>
<evidence type="ECO:0000256" key="1">
    <source>
        <dbReference type="ARBA" id="ARBA00009513"/>
    </source>
</evidence>
<dbReference type="GO" id="GO:0005737">
    <property type="term" value="C:cytoplasm"/>
    <property type="evidence" value="ECO:0007669"/>
    <property type="project" value="TreeGrafter"/>
</dbReference>
<sequence length="714" mass="79803">METVSRSSFQPHPGLQKTLEQFHLSSMSSLGGPAAFSARWAQEMYKKDNGKDPAEPVLHLPPIQPPPVMPGPFFMPSDRSTERCETILEGETISCFVVGGEKRLCLPQILNSVLRDFSLQQINSVCDELHIYCSRCTADQLEILKVMGILPFSAPSCGLITKTDAERLCNALLYGGTYPPHCKKEFSSTIELELTEKSFKVYHECFGKCKGLLVPELYSNPSAACIQCLDCRLMYPPHKFVVHSHKSLENRTCHWGFDSANWRSYILLSQDYTGKEEKARLGQLLDEMKEKFDYNNKYKRKAPRVPSDPPASKKPKVDDSASQSPASTEKEKQSSWLRSLSTSSNKSIGCVHPRQRLSAFRPWSPAVSANEKELNSHLPTLIRDSFYSYKSFENAVAPNVALAPPAQQKIVSTPPCATVVSRSSEGLSGPTQPRKRKPAPENPPETAAAAATATGTAPEEDKESEAEIEVETREEFTSSLSSLSSPSFTSSSSAKDMSSPGMPAPLPVSSYEAAPHPDSHSSGLEAELEHLRQALDSGLDTKEAKEKFLHEVVKMRVKQEEKLNAALQAKRSLHQELEFLRVAKKEKLREATEAKRNLRKEIERLRAENEKKMKEANESRVRLKRELEQARQIRVCDKGCEAGRLRAKYSAQIEDLQVKLQHAEADREQLRADLMHEREAREHLEKVVKELQEQLWPKSSSQGSGESTASGLEN</sequence>
<feature type="compositionally biased region" description="Low complexity" evidence="4">
    <location>
        <begin position="699"/>
        <end position="714"/>
    </location>
</feature>
<reference evidence="6 7" key="1">
    <citation type="submission" date="2019-09" db="EMBL/GenBank/DDBJ databases">
        <title>Bird 10,000 Genomes (B10K) Project - Family phase.</title>
        <authorList>
            <person name="Zhang G."/>
        </authorList>
    </citation>
    <scope>NUCLEOTIDE SEQUENCE [LARGE SCALE GENOMIC DNA]</scope>
    <source>
        <strain evidence="6">B10K-DU-029-46</strain>
    </source>
</reference>
<dbReference type="SUPFAM" id="SSF63763">
    <property type="entry name" value="SAND domain-like"/>
    <property type="match status" value="1"/>
</dbReference>
<dbReference type="GO" id="GO:0030514">
    <property type="term" value="P:negative regulation of BMP signaling pathway"/>
    <property type="evidence" value="ECO:0007669"/>
    <property type="project" value="TreeGrafter"/>
</dbReference>
<proteinExistence type="inferred from homology"/>
<evidence type="ECO:0000259" key="5">
    <source>
        <dbReference type="SMART" id="SM01046"/>
    </source>
</evidence>
<evidence type="ECO:0000256" key="3">
    <source>
        <dbReference type="ARBA" id="ARBA00032146"/>
    </source>
</evidence>